<dbReference type="Proteomes" id="UP001254848">
    <property type="component" value="Unassembled WGS sequence"/>
</dbReference>
<reference evidence="1 2" key="1">
    <citation type="submission" date="2023-07" db="EMBL/GenBank/DDBJ databases">
        <title>The novel representative of Negativicutes class, Anaeroselena agilis gen. nov. sp. nov.</title>
        <authorList>
            <person name="Prokofeva M.I."/>
            <person name="Elcheninov A.G."/>
            <person name="Klyukina A."/>
            <person name="Kublanov I.V."/>
            <person name="Frolov E.N."/>
            <person name="Podosokorskaya O.A."/>
        </authorList>
    </citation>
    <scope>NUCLEOTIDE SEQUENCE [LARGE SCALE GENOMIC DNA]</scope>
    <source>
        <strain evidence="1 2">4137-cl</strain>
    </source>
</reference>
<sequence>MTQLPSPQLKIGLIGRICSGKDTVGEVLIKTLGYQRFAFGDPIRSVYQVYLDGGWQPAFELLCLYSDTIARFTTTATTFKDIANSSPTRREFLQKVGTWARQLDDDIWVRTTFRQLPYLVQGYGVGAVCTDVRRRREYEVLRDAGFKFIHVTAPEAIRRERMLARDASADTSVFGHVSEQEIDEIGKMAHATVENDEGKAKLLTATFEAIDTIRQSFFTP</sequence>
<proteinExistence type="predicted"/>
<dbReference type="RefSeq" id="WP_413779430.1">
    <property type="nucleotide sequence ID" value="NZ_JAUOZS010000001.1"/>
</dbReference>
<dbReference type="Pfam" id="PF13238">
    <property type="entry name" value="AAA_18"/>
    <property type="match status" value="1"/>
</dbReference>
<organism evidence="1 2">
    <name type="scientific">Anaeroselena agilis</name>
    <dbReference type="NCBI Taxonomy" id="3063788"/>
    <lineage>
        <taxon>Bacteria</taxon>
        <taxon>Bacillati</taxon>
        <taxon>Bacillota</taxon>
        <taxon>Negativicutes</taxon>
        <taxon>Acetonemataceae</taxon>
        <taxon>Anaeroselena</taxon>
    </lineage>
</organism>
<keyword evidence="2" id="KW-1185">Reference proteome</keyword>
<dbReference type="Gene3D" id="3.40.50.300">
    <property type="entry name" value="P-loop containing nucleotide triphosphate hydrolases"/>
    <property type="match status" value="1"/>
</dbReference>
<dbReference type="InterPro" id="IPR027417">
    <property type="entry name" value="P-loop_NTPase"/>
</dbReference>
<evidence type="ECO:0000313" key="1">
    <source>
        <dbReference type="EMBL" id="MDT8900898.1"/>
    </source>
</evidence>
<evidence type="ECO:0000313" key="2">
    <source>
        <dbReference type="Proteomes" id="UP001254848"/>
    </source>
</evidence>
<comment type="caution">
    <text evidence="1">The sequence shown here is derived from an EMBL/GenBank/DDBJ whole genome shotgun (WGS) entry which is preliminary data.</text>
</comment>
<dbReference type="EMBL" id="JAUOZS010000001">
    <property type="protein sequence ID" value="MDT8900898.1"/>
    <property type="molecule type" value="Genomic_DNA"/>
</dbReference>
<protein>
    <recommendedName>
        <fullName evidence="3">DNMP kinase</fullName>
    </recommendedName>
</protein>
<name>A0ABU3NVN7_9FIRM</name>
<evidence type="ECO:0008006" key="3">
    <source>
        <dbReference type="Google" id="ProtNLM"/>
    </source>
</evidence>
<gene>
    <name evidence="1" type="ORF">Q4T40_06580</name>
</gene>
<dbReference type="SUPFAM" id="SSF52540">
    <property type="entry name" value="P-loop containing nucleoside triphosphate hydrolases"/>
    <property type="match status" value="1"/>
</dbReference>
<accession>A0ABU3NVN7</accession>